<dbReference type="Proteomes" id="UP001444071">
    <property type="component" value="Unassembled WGS sequence"/>
</dbReference>
<sequence length="99" mass="10404">MDGEETDGVMGSFRVGILERKAGFADGGAPASAAANCAPLIPSVPVPQCRIITGSRLRVWRSLLLAMALEAGDEQENTLLRSPCAADMSPQLRISATTF</sequence>
<comment type="caution">
    <text evidence="1">The sequence shown here is derived from an EMBL/GenBank/DDBJ whole genome shotgun (WGS) entry which is preliminary data.</text>
</comment>
<reference evidence="1 2" key="1">
    <citation type="submission" date="2021-06" db="EMBL/GenBank/DDBJ databases">
        <authorList>
            <person name="Palmer J.M."/>
        </authorList>
    </citation>
    <scope>NUCLEOTIDE SEQUENCE [LARGE SCALE GENOMIC DNA]</scope>
    <source>
        <strain evidence="1 2">XR_2019</strain>
        <tissue evidence="1">Muscle</tissue>
    </source>
</reference>
<dbReference type="EMBL" id="JAHRIM010020328">
    <property type="protein sequence ID" value="MEQ2262392.1"/>
    <property type="molecule type" value="Genomic_DNA"/>
</dbReference>
<organism evidence="1 2">
    <name type="scientific">Xenotaenia resolanae</name>
    <dbReference type="NCBI Taxonomy" id="208358"/>
    <lineage>
        <taxon>Eukaryota</taxon>
        <taxon>Metazoa</taxon>
        <taxon>Chordata</taxon>
        <taxon>Craniata</taxon>
        <taxon>Vertebrata</taxon>
        <taxon>Euteleostomi</taxon>
        <taxon>Actinopterygii</taxon>
        <taxon>Neopterygii</taxon>
        <taxon>Teleostei</taxon>
        <taxon>Neoteleostei</taxon>
        <taxon>Acanthomorphata</taxon>
        <taxon>Ovalentaria</taxon>
        <taxon>Atherinomorphae</taxon>
        <taxon>Cyprinodontiformes</taxon>
        <taxon>Goodeidae</taxon>
        <taxon>Xenotaenia</taxon>
    </lineage>
</organism>
<accession>A0ABV0W089</accession>
<evidence type="ECO:0000313" key="1">
    <source>
        <dbReference type="EMBL" id="MEQ2262392.1"/>
    </source>
</evidence>
<proteinExistence type="predicted"/>
<protein>
    <submittedName>
        <fullName evidence="1">Uncharacterized protein</fullName>
    </submittedName>
</protein>
<evidence type="ECO:0000313" key="2">
    <source>
        <dbReference type="Proteomes" id="UP001444071"/>
    </source>
</evidence>
<gene>
    <name evidence="1" type="ORF">XENORESO_009873</name>
</gene>
<name>A0ABV0W089_9TELE</name>
<keyword evidence="2" id="KW-1185">Reference proteome</keyword>